<evidence type="ECO:0000313" key="2">
    <source>
        <dbReference type="EMBL" id="MBB3837410.1"/>
    </source>
</evidence>
<accession>A0A7W5ZHU9</accession>
<evidence type="ECO:0008006" key="4">
    <source>
        <dbReference type="Google" id="ProtNLM"/>
    </source>
</evidence>
<dbReference type="AlphaFoldDB" id="A0A7W5ZHU9"/>
<keyword evidence="3" id="KW-1185">Reference proteome</keyword>
<organism evidence="2 3">
    <name type="scientific">Runella defluvii</name>
    <dbReference type="NCBI Taxonomy" id="370973"/>
    <lineage>
        <taxon>Bacteria</taxon>
        <taxon>Pseudomonadati</taxon>
        <taxon>Bacteroidota</taxon>
        <taxon>Cytophagia</taxon>
        <taxon>Cytophagales</taxon>
        <taxon>Spirosomataceae</taxon>
        <taxon>Runella</taxon>
    </lineage>
</organism>
<evidence type="ECO:0000256" key="1">
    <source>
        <dbReference type="SAM" id="SignalP"/>
    </source>
</evidence>
<dbReference type="Proteomes" id="UP000541352">
    <property type="component" value="Unassembled WGS sequence"/>
</dbReference>
<protein>
    <recommendedName>
        <fullName evidence="4">Membrane or secreted protein</fullName>
    </recommendedName>
</protein>
<reference evidence="2 3" key="1">
    <citation type="submission" date="2020-08" db="EMBL/GenBank/DDBJ databases">
        <title>Genomic Encyclopedia of Type Strains, Phase IV (KMG-IV): sequencing the most valuable type-strain genomes for metagenomic binning, comparative biology and taxonomic classification.</title>
        <authorList>
            <person name="Goeker M."/>
        </authorList>
    </citation>
    <scope>NUCLEOTIDE SEQUENCE [LARGE SCALE GENOMIC DNA]</scope>
    <source>
        <strain evidence="2 3">DSM 17976</strain>
    </source>
</reference>
<dbReference type="EMBL" id="JACIBY010000002">
    <property type="protein sequence ID" value="MBB3837410.1"/>
    <property type="molecule type" value="Genomic_DNA"/>
</dbReference>
<comment type="caution">
    <text evidence="2">The sequence shown here is derived from an EMBL/GenBank/DDBJ whole genome shotgun (WGS) entry which is preliminary data.</text>
</comment>
<evidence type="ECO:0000313" key="3">
    <source>
        <dbReference type="Proteomes" id="UP000541352"/>
    </source>
</evidence>
<gene>
    <name evidence="2" type="ORF">FHS57_001404</name>
</gene>
<name>A0A7W5ZHU9_9BACT</name>
<feature type="chain" id="PRO_5030852564" description="Membrane or secreted protein" evidence="1">
    <location>
        <begin position="25"/>
        <end position="233"/>
    </location>
</feature>
<dbReference type="RefSeq" id="WP_183972129.1">
    <property type="nucleotide sequence ID" value="NZ_JACIBY010000002.1"/>
</dbReference>
<proteinExistence type="predicted"/>
<sequence>MKTLVRFSCWMLGMGLLLSSPTFAQLKGTWQQKGDDGVITSLICSDDYLMMTRYKEKEFIYTEGGTYKITNGTIAYKSEFNSADTSRVGKTLTFKITISGKKLSVENVGEWQQMDDGSTPASALYRITGRMGNDGNISPMQRGPRKTLKMLTGTRFQWAAINPETKQFSGTGGGSYVIKDGKYTETIEFFSRDNSRVGASLTFDYELKDGKDWHHSGLSSAGAKIYEVWSKEQ</sequence>
<feature type="signal peptide" evidence="1">
    <location>
        <begin position="1"/>
        <end position="24"/>
    </location>
</feature>
<dbReference type="Gene3D" id="2.40.128.490">
    <property type="entry name" value="Uncharacterised protein PF14869, DUF4488"/>
    <property type="match status" value="1"/>
</dbReference>
<keyword evidence="1" id="KW-0732">Signal</keyword>